<dbReference type="InterPro" id="IPR007024">
    <property type="entry name" value="BLUF_domain"/>
</dbReference>
<protein>
    <submittedName>
        <fullName evidence="2">BLUF domain-containing protein</fullName>
    </submittedName>
</protein>
<dbReference type="RefSeq" id="WP_126162554.1">
    <property type="nucleotide sequence ID" value="NZ_RQPJ01000005.1"/>
</dbReference>
<proteinExistence type="predicted"/>
<organism evidence="2 3">
    <name type="scientific">Arenibacter aquaticus</name>
    <dbReference type="NCBI Taxonomy" id="2489054"/>
    <lineage>
        <taxon>Bacteria</taxon>
        <taxon>Pseudomonadati</taxon>
        <taxon>Bacteroidota</taxon>
        <taxon>Flavobacteriia</taxon>
        <taxon>Flavobacteriales</taxon>
        <taxon>Flavobacteriaceae</taxon>
        <taxon>Arenibacter</taxon>
    </lineage>
</organism>
<evidence type="ECO:0000313" key="3">
    <source>
        <dbReference type="Proteomes" id="UP000267585"/>
    </source>
</evidence>
<name>A0A3S0AEF2_9FLAO</name>
<dbReference type="SUPFAM" id="SSF54975">
    <property type="entry name" value="Acylphosphatase/BLUF domain-like"/>
    <property type="match status" value="1"/>
</dbReference>
<dbReference type="EMBL" id="RQPJ01000005">
    <property type="protein sequence ID" value="RTE53658.1"/>
    <property type="molecule type" value="Genomic_DNA"/>
</dbReference>
<dbReference type="Proteomes" id="UP000267585">
    <property type="component" value="Unassembled WGS sequence"/>
</dbReference>
<keyword evidence="3" id="KW-1185">Reference proteome</keyword>
<dbReference type="OrthoDB" id="1122028at2"/>
<reference evidence="2 3" key="1">
    <citation type="submission" date="2018-11" db="EMBL/GenBank/DDBJ databases">
        <title>Arenibacter aquaticus sp.nov., a marine bacterium isolated from surface seawater in the South China Sea.</title>
        <authorList>
            <person name="Guo J."/>
            <person name="Sun J."/>
        </authorList>
    </citation>
    <scope>NUCLEOTIDE SEQUENCE [LARGE SCALE GENOMIC DNA]</scope>
    <source>
        <strain evidence="2 3">GUO666</strain>
    </source>
</reference>
<dbReference type="AlphaFoldDB" id="A0A3S0AEF2"/>
<dbReference type="GO" id="GO:0071949">
    <property type="term" value="F:FAD binding"/>
    <property type="evidence" value="ECO:0007669"/>
    <property type="project" value="InterPro"/>
</dbReference>
<dbReference type="Gene3D" id="3.30.70.100">
    <property type="match status" value="1"/>
</dbReference>
<accession>A0A3S0AEF2</accession>
<dbReference type="PROSITE" id="PS50925">
    <property type="entry name" value="BLUF"/>
    <property type="match status" value="1"/>
</dbReference>
<sequence>MYQLTYCSKASIDVNEEAIEDILETARKRNETLGVTGCLVFHKQAFVQIIEGEKEHIQLLYQHIKQDARHREVVLLWEGVNDSRNFNDWNMAFYSAVDSQGKSGGLLNFERNLLLLAELANSTTSAMNMFWISVRKLLTEEH</sequence>
<dbReference type="InterPro" id="IPR036046">
    <property type="entry name" value="Acylphosphatase-like_dom_sf"/>
</dbReference>
<dbReference type="SMART" id="SM01034">
    <property type="entry name" value="BLUF"/>
    <property type="match status" value="1"/>
</dbReference>
<feature type="domain" description="BLUF" evidence="1">
    <location>
        <begin position="1"/>
        <end position="92"/>
    </location>
</feature>
<dbReference type="GO" id="GO:0009882">
    <property type="term" value="F:blue light photoreceptor activity"/>
    <property type="evidence" value="ECO:0007669"/>
    <property type="project" value="InterPro"/>
</dbReference>
<comment type="caution">
    <text evidence="2">The sequence shown here is derived from an EMBL/GenBank/DDBJ whole genome shotgun (WGS) entry which is preliminary data.</text>
</comment>
<evidence type="ECO:0000259" key="1">
    <source>
        <dbReference type="PROSITE" id="PS50925"/>
    </source>
</evidence>
<dbReference type="Pfam" id="PF04940">
    <property type="entry name" value="BLUF"/>
    <property type="match status" value="1"/>
</dbReference>
<gene>
    <name evidence="2" type="ORF">EHW67_11710</name>
</gene>
<evidence type="ECO:0000313" key="2">
    <source>
        <dbReference type="EMBL" id="RTE53658.1"/>
    </source>
</evidence>